<protein>
    <recommendedName>
        <fullName evidence="3">JAB domain-containing protein</fullName>
    </recommendedName>
</protein>
<sequence length="212" mass="24398">MERTKELILKVEKAFEQEVEIFQKEAENLLKFKKQLGDLTRDFVSSLEPKPVLRYRIGSLFLKECFKYLTSSPEEVIHLVSGMEFEKNLFILDRLEKVEYQASIVGAKADVKDLFKKLIEMDEKYGHLLLAVFHSHPFGGVAGACPSGIDRNLQENLEKSGYRTIQAVFSRDGYVRFFSNKLSFEIEVYGKGVEKISEQGNERIFKLSEIKG</sequence>
<dbReference type="AlphaFoldDB" id="A0A1F6XZH3"/>
<proteinExistence type="predicted"/>
<name>A0A1F6XZH3_9BACT</name>
<accession>A0A1F6XZH3</accession>
<evidence type="ECO:0000313" key="2">
    <source>
        <dbReference type="Proteomes" id="UP000176479"/>
    </source>
</evidence>
<organism evidence="1 2">
    <name type="scientific">Candidatus Nomurabacteria bacterium RIFCSPLOWO2_02_FULL_40_10</name>
    <dbReference type="NCBI Taxonomy" id="1801786"/>
    <lineage>
        <taxon>Bacteria</taxon>
        <taxon>Candidatus Nomuraibacteriota</taxon>
    </lineage>
</organism>
<evidence type="ECO:0000313" key="1">
    <source>
        <dbReference type="EMBL" id="OGI99537.1"/>
    </source>
</evidence>
<gene>
    <name evidence="1" type="ORF">A3H53_00045</name>
</gene>
<evidence type="ECO:0008006" key="3">
    <source>
        <dbReference type="Google" id="ProtNLM"/>
    </source>
</evidence>
<dbReference type="Proteomes" id="UP000176479">
    <property type="component" value="Unassembled WGS sequence"/>
</dbReference>
<comment type="caution">
    <text evidence="1">The sequence shown here is derived from an EMBL/GenBank/DDBJ whole genome shotgun (WGS) entry which is preliminary data.</text>
</comment>
<dbReference type="EMBL" id="MFVK01000019">
    <property type="protein sequence ID" value="OGI99537.1"/>
    <property type="molecule type" value="Genomic_DNA"/>
</dbReference>
<reference evidence="1 2" key="1">
    <citation type="journal article" date="2016" name="Nat. Commun.">
        <title>Thousands of microbial genomes shed light on interconnected biogeochemical processes in an aquifer system.</title>
        <authorList>
            <person name="Anantharaman K."/>
            <person name="Brown C.T."/>
            <person name="Hug L.A."/>
            <person name="Sharon I."/>
            <person name="Castelle C.J."/>
            <person name="Probst A.J."/>
            <person name="Thomas B.C."/>
            <person name="Singh A."/>
            <person name="Wilkins M.J."/>
            <person name="Karaoz U."/>
            <person name="Brodie E.L."/>
            <person name="Williams K.H."/>
            <person name="Hubbard S.S."/>
            <person name="Banfield J.F."/>
        </authorList>
    </citation>
    <scope>NUCLEOTIDE SEQUENCE [LARGE SCALE GENOMIC DNA]</scope>
</reference>